<dbReference type="NCBIfam" id="TIGR03109">
    <property type="entry name" value="exosort_XrtA"/>
    <property type="match status" value="1"/>
</dbReference>
<evidence type="ECO:0000256" key="5">
    <source>
        <dbReference type="ARBA" id="ARBA00022801"/>
    </source>
</evidence>
<dbReference type="NCBIfam" id="TIGR04178">
    <property type="entry name" value="exo_archaeo"/>
    <property type="match status" value="1"/>
</dbReference>
<dbReference type="GO" id="GO:0006508">
    <property type="term" value="P:proteolysis"/>
    <property type="evidence" value="ECO:0007669"/>
    <property type="project" value="UniProtKB-KW"/>
</dbReference>
<keyword evidence="10" id="KW-1185">Reference proteome</keyword>
<dbReference type="GO" id="GO:0005886">
    <property type="term" value="C:plasma membrane"/>
    <property type="evidence" value="ECO:0007669"/>
    <property type="project" value="UniProtKB-SubCell"/>
</dbReference>
<sequence>MTMPSAGETFQQDLSRYRWHWLVLVALIALTYRNVIPEMVADWSHDPNYSHGFLVPFISGYFVWQSWPELKSLPVRPAMTGLFVSIAGVALLVLGFAGTEYYSMRVSLVVVLAGTILFWYGWQVFRLLALPLAFLLFMVPLPYIVYDAMAFPLKLLVAKFSVISLKAMGIVVLREGNIIRFPQTVLEVADACSGLRSLMSLLALSVAYAFMTQKAVIKRTIIILAAVPIAIATNMFRVIVTGVLAQHYGAAAAQGFFHEFAGMAVFALAMLLLFMLGMLLRRWGRS</sequence>
<feature type="transmembrane region" description="Helical" evidence="8">
    <location>
        <begin position="19"/>
        <end position="36"/>
    </location>
</feature>
<dbReference type="Proteomes" id="UP000005695">
    <property type="component" value="Unassembled WGS sequence"/>
</dbReference>
<keyword evidence="3" id="KW-0645">Protease</keyword>
<evidence type="ECO:0000256" key="4">
    <source>
        <dbReference type="ARBA" id="ARBA00022692"/>
    </source>
</evidence>
<dbReference type="InterPro" id="IPR013426">
    <property type="entry name" value="EpsH-like"/>
</dbReference>
<organism evidence="9 10">
    <name type="scientific">Desulfuromonas acetoxidans (strain DSM 684 / 11070)</name>
    <dbReference type="NCBI Taxonomy" id="281689"/>
    <lineage>
        <taxon>Bacteria</taxon>
        <taxon>Pseudomonadati</taxon>
        <taxon>Thermodesulfobacteriota</taxon>
        <taxon>Desulfuromonadia</taxon>
        <taxon>Desulfuromonadales</taxon>
        <taxon>Desulfuromonadaceae</taxon>
        <taxon>Desulfuromonas</taxon>
    </lineage>
</organism>
<dbReference type="InterPro" id="IPR019127">
    <property type="entry name" value="Exosortase"/>
</dbReference>
<keyword evidence="7 8" id="KW-0472">Membrane</keyword>
<keyword evidence="2" id="KW-1003">Cell membrane</keyword>
<keyword evidence="6 8" id="KW-1133">Transmembrane helix</keyword>
<evidence type="ECO:0000256" key="3">
    <source>
        <dbReference type="ARBA" id="ARBA00022670"/>
    </source>
</evidence>
<dbReference type="RefSeq" id="WP_005997534.1">
    <property type="nucleotide sequence ID" value="NZ_AAEW02000001.1"/>
</dbReference>
<evidence type="ECO:0000256" key="7">
    <source>
        <dbReference type="ARBA" id="ARBA00023136"/>
    </source>
</evidence>
<comment type="subcellular location">
    <subcellularLocation>
        <location evidence="1">Cell membrane</location>
        <topology evidence="1">Multi-pass membrane protein</topology>
    </subcellularLocation>
</comment>
<dbReference type="InterPro" id="IPR026392">
    <property type="entry name" value="Exo/Archaeosortase_dom"/>
</dbReference>
<feature type="transmembrane region" description="Helical" evidence="8">
    <location>
        <begin position="260"/>
        <end position="280"/>
    </location>
</feature>
<dbReference type="GO" id="GO:0008233">
    <property type="term" value="F:peptidase activity"/>
    <property type="evidence" value="ECO:0007669"/>
    <property type="project" value="UniProtKB-KW"/>
</dbReference>
<keyword evidence="4 8" id="KW-0812">Transmembrane</keyword>
<keyword evidence="5" id="KW-0378">Hydrolase</keyword>
<feature type="transmembrane region" description="Helical" evidence="8">
    <location>
        <begin position="128"/>
        <end position="146"/>
    </location>
</feature>
<dbReference type="NCBIfam" id="TIGR02602">
    <property type="entry name" value="8TM_EpsH"/>
    <property type="match status" value="1"/>
</dbReference>
<accession>Q1K425</accession>
<evidence type="ECO:0000256" key="6">
    <source>
        <dbReference type="ARBA" id="ARBA00022989"/>
    </source>
</evidence>
<dbReference type="EMBL" id="AAEW02000001">
    <property type="protein sequence ID" value="EAT17278.1"/>
    <property type="molecule type" value="Genomic_DNA"/>
</dbReference>
<feature type="transmembrane region" description="Helical" evidence="8">
    <location>
        <begin position="104"/>
        <end position="122"/>
    </location>
</feature>
<feature type="transmembrane region" description="Helical" evidence="8">
    <location>
        <begin position="222"/>
        <end position="240"/>
    </location>
</feature>
<evidence type="ECO:0000313" key="9">
    <source>
        <dbReference type="EMBL" id="EAT17278.1"/>
    </source>
</evidence>
<evidence type="ECO:0000256" key="8">
    <source>
        <dbReference type="SAM" id="Phobius"/>
    </source>
</evidence>
<feature type="transmembrane region" description="Helical" evidence="8">
    <location>
        <begin position="79"/>
        <end position="97"/>
    </location>
</feature>
<reference evidence="9" key="1">
    <citation type="submission" date="2006-05" db="EMBL/GenBank/DDBJ databases">
        <title>Annotation of the draft genome assembly of Desulfuromonas acetoxidans DSM 684.</title>
        <authorList>
            <consortium name="US DOE Joint Genome Institute (JGI-ORNL)"/>
            <person name="Larimer F."/>
            <person name="Land M."/>
            <person name="Hauser L."/>
        </authorList>
    </citation>
    <scope>NUCLEOTIDE SEQUENCE [LARGE SCALE GENOMIC DNA]</scope>
    <source>
        <strain evidence="9">DSM 684</strain>
    </source>
</reference>
<protein>
    <submittedName>
        <fullName evidence="9">Membrane protein, putative</fullName>
    </submittedName>
</protein>
<evidence type="ECO:0000313" key="10">
    <source>
        <dbReference type="Proteomes" id="UP000005695"/>
    </source>
</evidence>
<reference evidence="9" key="2">
    <citation type="submission" date="2006-05" db="EMBL/GenBank/DDBJ databases">
        <title>Sequencing of the draft genome and assembly of Desulfuromonas acetoxidans DSM 684.</title>
        <authorList>
            <consortium name="US DOE Joint Genome Institute (JGI-PGF)"/>
            <person name="Copeland A."/>
            <person name="Lucas S."/>
            <person name="Lapidus A."/>
            <person name="Barry K."/>
            <person name="Detter J.C."/>
            <person name="Glavina del Rio T."/>
            <person name="Hammon N."/>
            <person name="Israni S."/>
            <person name="Dalin E."/>
            <person name="Tice H."/>
            <person name="Bruce D."/>
            <person name="Pitluck S."/>
            <person name="Richardson P."/>
        </authorList>
    </citation>
    <scope>NUCLEOTIDE SEQUENCE [LARGE SCALE GENOMIC DNA]</scope>
    <source>
        <strain evidence="9">DSM 684</strain>
    </source>
</reference>
<proteinExistence type="predicted"/>
<name>Q1K425_DESA6</name>
<evidence type="ECO:0000256" key="1">
    <source>
        <dbReference type="ARBA" id="ARBA00004651"/>
    </source>
</evidence>
<dbReference type="Pfam" id="PF09721">
    <property type="entry name" value="Exosortase_EpsH"/>
    <property type="match status" value="1"/>
</dbReference>
<dbReference type="AlphaFoldDB" id="Q1K425"/>
<dbReference type="InterPro" id="IPR017540">
    <property type="entry name" value="Exosortase-1"/>
</dbReference>
<gene>
    <name evidence="9" type="ORF">Dace_3144</name>
</gene>
<evidence type="ECO:0000256" key="2">
    <source>
        <dbReference type="ARBA" id="ARBA00022475"/>
    </source>
</evidence>
<comment type="caution">
    <text evidence="9">The sequence shown here is derived from an EMBL/GenBank/DDBJ whole genome shotgun (WGS) entry which is preliminary data.</text>
</comment>